<dbReference type="InterPro" id="IPR007560">
    <property type="entry name" value="Restrct_endonuc_IV_Mrr"/>
</dbReference>
<dbReference type="InterPro" id="IPR011335">
    <property type="entry name" value="Restrct_endonuc-II-like"/>
</dbReference>
<dbReference type="AlphaFoldDB" id="A0A6J4UN86"/>
<dbReference type="GO" id="GO:0009307">
    <property type="term" value="P:DNA restriction-modification system"/>
    <property type="evidence" value="ECO:0007669"/>
    <property type="project" value="InterPro"/>
</dbReference>
<proteinExistence type="predicted"/>
<dbReference type="GO" id="GO:0003677">
    <property type="term" value="F:DNA binding"/>
    <property type="evidence" value="ECO:0007669"/>
    <property type="project" value="InterPro"/>
</dbReference>
<feature type="domain" description="Restriction endonuclease type IV Mrr" evidence="1">
    <location>
        <begin position="3"/>
        <end position="70"/>
    </location>
</feature>
<reference evidence="2" key="1">
    <citation type="submission" date="2020-02" db="EMBL/GenBank/DDBJ databases">
        <authorList>
            <person name="Meier V. D."/>
        </authorList>
    </citation>
    <scope>NUCLEOTIDE SEQUENCE</scope>
    <source>
        <strain evidence="2">AVDCRST_MAG81</strain>
    </source>
</reference>
<name>A0A6J4UN86_9CYAN</name>
<dbReference type="PANTHER" id="PTHR30015:SF7">
    <property type="entry name" value="TYPE IV METHYL-DIRECTED RESTRICTION ENZYME ECOKMRR"/>
    <property type="match status" value="1"/>
</dbReference>
<organism evidence="2">
    <name type="scientific">uncultured Synechococcales cyanobacterium</name>
    <dbReference type="NCBI Taxonomy" id="1936017"/>
    <lineage>
        <taxon>Bacteria</taxon>
        <taxon>Bacillati</taxon>
        <taxon>Cyanobacteriota</taxon>
        <taxon>Cyanophyceae</taxon>
        <taxon>Synechococcales</taxon>
        <taxon>environmental samples</taxon>
    </lineage>
</organism>
<dbReference type="InterPro" id="IPR011856">
    <property type="entry name" value="tRNA_endonuc-like_dom_sf"/>
</dbReference>
<sequence length="85" mass="9500">MDVIYIQAKRWEGTVGRPEIQKFVGALHGLRARKGIFITTSVFSVEAVDYVSRIENKIVLVNSIEMTQLMIDHDVGVSLVPGRSI</sequence>
<gene>
    <name evidence="2" type="ORF">AVDCRST_MAG81-1980</name>
</gene>
<dbReference type="InterPro" id="IPR052906">
    <property type="entry name" value="Type_IV_Methyl-Rstrct_Enzyme"/>
</dbReference>
<accession>A0A6J4UN86</accession>
<dbReference type="EMBL" id="CADCWO010000001">
    <property type="protein sequence ID" value="CAA9551916.1"/>
    <property type="molecule type" value="Genomic_DNA"/>
</dbReference>
<protein>
    <submittedName>
        <fullName evidence="2">Mrr restriction system protein</fullName>
    </submittedName>
</protein>
<dbReference type="SUPFAM" id="SSF52980">
    <property type="entry name" value="Restriction endonuclease-like"/>
    <property type="match status" value="1"/>
</dbReference>
<evidence type="ECO:0000259" key="1">
    <source>
        <dbReference type="Pfam" id="PF04471"/>
    </source>
</evidence>
<dbReference type="GO" id="GO:0015666">
    <property type="term" value="F:restriction endodeoxyribonuclease activity"/>
    <property type="evidence" value="ECO:0007669"/>
    <property type="project" value="TreeGrafter"/>
</dbReference>
<evidence type="ECO:0000313" key="2">
    <source>
        <dbReference type="EMBL" id="CAA9551916.1"/>
    </source>
</evidence>
<dbReference type="Pfam" id="PF04471">
    <property type="entry name" value="Mrr_cat"/>
    <property type="match status" value="1"/>
</dbReference>
<dbReference type="Gene3D" id="3.40.1350.10">
    <property type="match status" value="1"/>
</dbReference>
<dbReference type="PANTHER" id="PTHR30015">
    <property type="entry name" value="MRR RESTRICTION SYSTEM PROTEIN"/>
    <property type="match status" value="1"/>
</dbReference>